<comment type="caution">
    <text evidence="10">The sequence shown here is derived from an EMBL/GenBank/DDBJ whole genome shotgun (WGS) entry which is preliminary data.</text>
</comment>
<feature type="compositionally biased region" description="Basic and acidic residues" evidence="9">
    <location>
        <begin position="253"/>
        <end position="272"/>
    </location>
</feature>
<dbReference type="SUPFAM" id="SSF50916">
    <property type="entry name" value="Rap30/74 interaction domains"/>
    <property type="match status" value="1"/>
</dbReference>
<reference evidence="10 11" key="1">
    <citation type="journal article" date="2017" name="Curr. Biol.">
        <title>Genome architecture and evolution of a unichromosomal asexual nematode.</title>
        <authorList>
            <person name="Fradin H."/>
            <person name="Zegar C."/>
            <person name="Gutwein M."/>
            <person name="Lucas J."/>
            <person name="Kovtun M."/>
            <person name="Corcoran D."/>
            <person name="Baugh L.R."/>
            <person name="Kiontke K."/>
            <person name="Gunsalus K."/>
            <person name="Fitch D.H."/>
            <person name="Piano F."/>
        </authorList>
    </citation>
    <scope>NUCLEOTIDE SEQUENCE [LARGE SCALE GENOMIC DNA]</scope>
    <source>
        <strain evidence="10">PF1309</strain>
    </source>
</reference>
<dbReference type="GO" id="GO:0003677">
    <property type="term" value="F:DNA binding"/>
    <property type="evidence" value="ECO:0007669"/>
    <property type="project" value="UniProtKB-KW"/>
</dbReference>
<evidence type="ECO:0000313" key="10">
    <source>
        <dbReference type="EMBL" id="PAV59163.1"/>
    </source>
</evidence>
<keyword evidence="3 8" id="KW-0805">Transcription regulation</keyword>
<comment type="similarity">
    <text evidence="2 8">Belongs to the TFIIF alpha subunit family.</text>
</comment>
<dbReference type="STRING" id="2018661.A0A2A2JBT0"/>
<evidence type="ECO:0000256" key="2">
    <source>
        <dbReference type="ARBA" id="ARBA00005249"/>
    </source>
</evidence>
<dbReference type="InterPro" id="IPR036388">
    <property type="entry name" value="WH-like_DNA-bd_sf"/>
</dbReference>
<keyword evidence="6 8" id="KW-0539">Nucleus</keyword>
<evidence type="ECO:0000256" key="8">
    <source>
        <dbReference type="RuleBase" id="RU366044"/>
    </source>
</evidence>
<dbReference type="AlphaFoldDB" id="A0A2A2JBT0"/>
<dbReference type="PANTHER" id="PTHR13011:SF0">
    <property type="entry name" value="GENERAL TRANSCRIPTION FACTOR IIF SUBUNIT 1"/>
    <property type="match status" value="1"/>
</dbReference>
<dbReference type="SUPFAM" id="SSF46785">
    <property type="entry name" value="Winged helix' DNA-binding domain"/>
    <property type="match status" value="1"/>
</dbReference>
<dbReference type="PANTHER" id="PTHR13011">
    <property type="entry name" value="TFIIF-ALPHA"/>
    <property type="match status" value="1"/>
</dbReference>
<keyword evidence="5 8" id="KW-0804">Transcription</keyword>
<evidence type="ECO:0000256" key="3">
    <source>
        <dbReference type="ARBA" id="ARBA00023015"/>
    </source>
</evidence>
<evidence type="ECO:0000256" key="6">
    <source>
        <dbReference type="ARBA" id="ARBA00023242"/>
    </source>
</evidence>
<comment type="function">
    <text evidence="7 8">TFIIF is a general transcription initiation factor that binds to RNA polymerase II and helps to recruit it to the initiation complex in collaboration with TFIIB. It promotes transcription elongation.</text>
</comment>
<accession>A0A2A2JBT0</accession>
<protein>
    <recommendedName>
        <fullName evidence="8">Transcription initiation factor IIF subunit alpha</fullName>
    </recommendedName>
</protein>
<dbReference type="InterPro" id="IPR011039">
    <property type="entry name" value="TFIIF_interaction"/>
</dbReference>
<evidence type="ECO:0000256" key="7">
    <source>
        <dbReference type="ARBA" id="ARBA00025232"/>
    </source>
</evidence>
<proteinExistence type="inferred from homology"/>
<dbReference type="EMBL" id="LIAE01010542">
    <property type="protein sequence ID" value="PAV59163.1"/>
    <property type="molecule type" value="Genomic_DNA"/>
</dbReference>
<keyword evidence="11" id="KW-1185">Reference proteome</keyword>
<dbReference type="GO" id="GO:0005674">
    <property type="term" value="C:transcription factor TFIIF complex"/>
    <property type="evidence" value="ECO:0007669"/>
    <property type="project" value="TreeGrafter"/>
</dbReference>
<feature type="compositionally biased region" description="Low complexity" evidence="9">
    <location>
        <begin position="393"/>
        <end position="405"/>
    </location>
</feature>
<evidence type="ECO:0000256" key="9">
    <source>
        <dbReference type="SAM" id="MobiDB-lite"/>
    </source>
</evidence>
<dbReference type="GO" id="GO:0001096">
    <property type="term" value="F:TFIIF-class transcription factor complex binding"/>
    <property type="evidence" value="ECO:0007669"/>
    <property type="project" value="TreeGrafter"/>
</dbReference>
<feature type="compositionally biased region" description="Acidic residues" evidence="9">
    <location>
        <begin position="221"/>
        <end position="231"/>
    </location>
</feature>
<feature type="region of interest" description="Disordered" evidence="9">
    <location>
        <begin position="211"/>
        <end position="435"/>
    </location>
</feature>
<dbReference type="Gene3D" id="1.10.10.10">
    <property type="entry name" value="Winged helix-like DNA-binding domain superfamily/Winged helix DNA-binding domain"/>
    <property type="match status" value="1"/>
</dbReference>
<feature type="compositionally biased region" description="Basic and acidic residues" evidence="9">
    <location>
        <begin position="232"/>
        <end position="246"/>
    </location>
</feature>
<sequence>MASNQESSSVAPPQSAAPPKQEFVVKVPKKHALKKYSILKFNGMDNVDPSKWTAESRLHMERQDNRAVVMSNVTVQDYGEGSEYGRAAREEARRKKYGRLARNYNIDNQPWRLSFVDQDNRERKMRGIRENPGENADYWVFLKSGEEFHAYKVDNWHKFLPIAQHKTLDIDQAEEQFLQRHRVMNQFALQAQIKSKLKGELEDGDVVEKTSKSLKIKDGASSDEDEGGGSDEGERADATTKVEKDKKKQKGKERKDKRTRVENEDDVAKYESSDGEDEGREYDYMTDSGSDSEREMEPSEEKIKKELVGVDDEEGLKQMIESDEEDEEENEESETKKLINRQSKKVKEELNDIDERDSSGSDTDDDPDEKKFDPVLFLAANTNGEDVKPQQPGSSGAGASASSSGTNQGVKRANEAGPSNGGTEAKKPKVEEKPKFVEGLNEETVRKYLRRKPHTTKELLTKMRNKCGDMSKPDIVSKLAAILKAIDPHQFKQKQGKKEVLFFSLTNQAA</sequence>
<comment type="subcellular location">
    <subcellularLocation>
        <location evidence="1 8">Nucleus</location>
    </subcellularLocation>
</comment>
<feature type="compositionally biased region" description="Low complexity" evidence="9">
    <location>
        <begin position="7"/>
        <end position="19"/>
    </location>
</feature>
<dbReference type="Pfam" id="PF05793">
    <property type="entry name" value="TFIIF_alpha"/>
    <property type="match status" value="1"/>
</dbReference>
<dbReference type="GO" id="GO:0016251">
    <property type="term" value="F:RNA polymerase II general transcription initiation factor activity"/>
    <property type="evidence" value="ECO:0007669"/>
    <property type="project" value="TreeGrafter"/>
</dbReference>
<evidence type="ECO:0000256" key="1">
    <source>
        <dbReference type="ARBA" id="ARBA00004123"/>
    </source>
</evidence>
<dbReference type="GO" id="GO:0032968">
    <property type="term" value="P:positive regulation of transcription elongation by RNA polymerase II"/>
    <property type="evidence" value="ECO:0007669"/>
    <property type="project" value="InterPro"/>
</dbReference>
<feature type="compositionally biased region" description="Basic and acidic residues" evidence="9">
    <location>
        <begin position="424"/>
        <end position="435"/>
    </location>
</feature>
<name>A0A2A2JBT0_9BILA</name>
<feature type="compositionally biased region" description="Acidic residues" evidence="9">
    <location>
        <begin position="321"/>
        <end position="332"/>
    </location>
</feature>
<dbReference type="Proteomes" id="UP000218231">
    <property type="component" value="Unassembled WGS sequence"/>
</dbReference>
<dbReference type="InterPro" id="IPR008851">
    <property type="entry name" value="TFIIF-alpha"/>
</dbReference>
<feature type="compositionally biased region" description="Basic and acidic residues" evidence="9">
    <location>
        <begin position="291"/>
        <end position="308"/>
    </location>
</feature>
<dbReference type="InterPro" id="IPR036390">
    <property type="entry name" value="WH_DNA-bd_sf"/>
</dbReference>
<gene>
    <name evidence="10" type="ORF">WR25_24591</name>
</gene>
<evidence type="ECO:0000256" key="4">
    <source>
        <dbReference type="ARBA" id="ARBA00023125"/>
    </source>
</evidence>
<dbReference type="GO" id="GO:0006367">
    <property type="term" value="P:transcription initiation at RNA polymerase II promoter"/>
    <property type="evidence" value="ECO:0007669"/>
    <property type="project" value="InterPro"/>
</dbReference>
<evidence type="ECO:0000313" key="11">
    <source>
        <dbReference type="Proteomes" id="UP000218231"/>
    </source>
</evidence>
<feature type="compositionally biased region" description="Basic and acidic residues" evidence="9">
    <location>
        <begin position="211"/>
        <end position="220"/>
    </location>
</feature>
<feature type="region of interest" description="Disordered" evidence="9">
    <location>
        <begin position="1"/>
        <end position="22"/>
    </location>
</feature>
<dbReference type="OrthoDB" id="76676at2759"/>
<keyword evidence="4 8" id="KW-0238">DNA-binding</keyword>
<organism evidence="10 11">
    <name type="scientific">Diploscapter pachys</name>
    <dbReference type="NCBI Taxonomy" id="2018661"/>
    <lineage>
        <taxon>Eukaryota</taxon>
        <taxon>Metazoa</taxon>
        <taxon>Ecdysozoa</taxon>
        <taxon>Nematoda</taxon>
        <taxon>Chromadorea</taxon>
        <taxon>Rhabditida</taxon>
        <taxon>Rhabditina</taxon>
        <taxon>Rhabditomorpha</taxon>
        <taxon>Rhabditoidea</taxon>
        <taxon>Rhabditidae</taxon>
        <taxon>Diploscapter</taxon>
    </lineage>
</organism>
<evidence type="ECO:0000256" key="5">
    <source>
        <dbReference type="ARBA" id="ARBA00023163"/>
    </source>
</evidence>